<keyword evidence="5" id="KW-1185">Reference proteome</keyword>
<dbReference type="PANTHER" id="PTHR42648">
    <property type="entry name" value="TRANSPOSASE, PUTATIVE-RELATED"/>
    <property type="match status" value="1"/>
</dbReference>
<feature type="domain" description="Retrovirus-related Pol polyprotein from transposon TNT 1-94-like beta-barrel" evidence="3">
    <location>
        <begin position="1"/>
        <end position="65"/>
    </location>
</feature>
<evidence type="ECO:0000313" key="5">
    <source>
        <dbReference type="Proteomes" id="UP000257109"/>
    </source>
</evidence>
<keyword evidence="2" id="KW-0812">Transmembrane</keyword>
<keyword evidence="2" id="KW-0472">Membrane</keyword>
<dbReference type="EMBL" id="QJKJ01004192">
    <property type="protein sequence ID" value="RDX95153.1"/>
    <property type="molecule type" value="Genomic_DNA"/>
</dbReference>
<keyword evidence="1" id="KW-0645">Protease</keyword>
<dbReference type="GO" id="GO:0006508">
    <property type="term" value="P:proteolysis"/>
    <property type="evidence" value="ECO:0007669"/>
    <property type="project" value="UniProtKB-KW"/>
</dbReference>
<evidence type="ECO:0000256" key="1">
    <source>
        <dbReference type="ARBA" id="ARBA00022670"/>
    </source>
</evidence>
<proteinExistence type="predicted"/>
<dbReference type="GO" id="GO:0008233">
    <property type="term" value="F:peptidase activity"/>
    <property type="evidence" value="ECO:0007669"/>
    <property type="project" value="UniProtKB-KW"/>
</dbReference>
<evidence type="ECO:0000313" key="4">
    <source>
        <dbReference type="EMBL" id="RDX95153.1"/>
    </source>
</evidence>
<dbReference type="Pfam" id="PF22936">
    <property type="entry name" value="Pol_BBD"/>
    <property type="match status" value="1"/>
</dbReference>
<feature type="transmembrane region" description="Helical" evidence="2">
    <location>
        <begin position="20"/>
        <end position="44"/>
    </location>
</feature>
<dbReference type="AlphaFoldDB" id="A0A371GXJ2"/>
<dbReference type="Proteomes" id="UP000257109">
    <property type="component" value="Unassembled WGS sequence"/>
</dbReference>
<feature type="non-terminal residue" evidence="4">
    <location>
        <position position="1"/>
    </location>
</feature>
<protein>
    <recommendedName>
        <fullName evidence="3">Retrovirus-related Pol polyprotein from transposon TNT 1-94-like beta-barrel domain-containing protein</fullName>
    </recommendedName>
</protein>
<gene>
    <name evidence="4" type="ORF">CR513_22367</name>
</gene>
<keyword evidence="2" id="KW-1133">Transmembrane helix</keyword>
<sequence length="169" mass="19381">MSSTSQFFHSYNPYPSNRKIMVAYGFVATVAEVGDIYISLTIILKDVSHVPKLSVNLVSIKKLTNDLNCYVISSNKDIVWLHHLHLGRSSFNILKLMFPQLFQGLDVCKFHCDICELARHTRVPFPSSNKRSVHPFDLVHSDVWRPFVVPSISRAWWFLSIIDDCTLVT</sequence>
<dbReference type="InterPro" id="IPR039537">
    <property type="entry name" value="Retrotran_Ty1/copia-like"/>
</dbReference>
<comment type="caution">
    <text evidence="4">The sequence shown here is derived from an EMBL/GenBank/DDBJ whole genome shotgun (WGS) entry which is preliminary data.</text>
</comment>
<reference evidence="4" key="1">
    <citation type="submission" date="2018-05" db="EMBL/GenBank/DDBJ databases">
        <title>Draft genome of Mucuna pruriens seed.</title>
        <authorList>
            <person name="Nnadi N.E."/>
            <person name="Vos R."/>
            <person name="Hasami M.H."/>
            <person name="Devisetty U.K."/>
            <person name="Aguiy J.C."/>
        </authorList>
    </citation>
    <scope>NUCLEOTIDE SEQUENCE [LARGE SCALE GENOMIC DNA]</scope>
    <source>
        <strain evidence="4">JCA_2017</strain>
    </source>
</reference>
<evidence type="ECO:0000259" key="3">
    <source>
        <dbReference type="Pfam" id="PF22936"/>
    </source>
</evidence>
<organism evidence="4 5">
    <name type="scientific">Mucuna pruriens</name>
    <name type="common">Velvet bean</name>
    <name type="synonym">Dolichos pruriens</name>
    <dbReference type="NCBI Taxonomy" id="157652"/>
    <lineage>
        <taxon>Eukaryota</taxon>
        <taxon>Viridiplantae</taxon>
        <taxon>Streptophyta</taxon>
        <taxon>Embryophyta</taxon>
        <taxon>Tracheophyta</taxon>
        <taxon>Spermatophyta</taxon>
        <taxon>Magnoliopsida</taxon>
        <taxon>eudicotyledons</taxon>
        <taxon>Gunneridae</taxon>
        <taxon>Pentapetalae</taxon>
        <taxon>rosids</taxon>
        <taxon>fabids</taxon>
        <taxon>Fabales</taxon>
        <taxon>Fabaceae</taxon>
        <taxon>Papilionoideae</taxon>
        <taxon>50 kb inversion clade</taxon>
        <taxon>NPAAA clade</taxon>
        <taxon>indigoferoid/millettioid clade</taxon>
        <taxon>Phaseoleae</taxon>
        <taxon>Mucuna</taxon>
    </lineage>
</organism>
<keyword evidence="1" id="KW-0378">Hydrolase</keyword>
<name>A0A371GXJ2_MUCPR</name>
<accession>A0A371GXJ2</accession>
<evidence type="ECO:0000256" key="2">
    <source>
        <dbReference type="SAM" id="Phobius"/>
    </source>
</evidence>
<dbReference type="PANTHER" id="PTHR42648:SF22">
    <property type="entry name" value="REVERSE TRANSCRIPTASE TY1_COPIA-TYPE DOMAIN-CONTAINING PROTEIN"/>
    <property type="match status" value="1"/>
</dbReference>
<dbReference type="InterPro" id="IPR054722">
    <property type="entry name" value="PolX-like_BBD"/>
</dbReference>
<dbReference type="OrthoDB" id="1750639at2759"/>